<keyword evidence="1" id="KW-1133">Transmembrane helix</keyword>
<dbReference type="HOGENOM" id="CLU_1841869_0_0_9"/>
<dbReference type="EMBL" id="CP003639">
    <property type="protein sequence ID" value="AFM40463.1"/>
    <property type="molecule type" value="Genomic_DNA"/>
</dbReference>
<accession>I4D3T9</accession>
<gene>
    <name evidence="2" type="ordered locus">Desaci_1446</name>
</gene>
<dbReference type="STRING" id="646529.Desaci_1446"/>
<evidence type="ECO:0000313" key="2">
    <source>
        <dbReference type="EMBL" id="AFM40463.1"/>
    </source>
</evidence>
<protein>
    <submittedName>
        <fullName evidence="2">Uncharacterized protein</fullName>
    </submittedName>
</protein>
<keyword evidence="1" id="KW-0812">Transmembrane</keyword>
<feature type="transmembrane region" description="Helical" evidence="1">
    <location>
        <begin position="99"/>
        <end position="120"/>
    </location>
</feature>
<dbReference type="Proteomes" id="UP000002892">
    <property type="component" value="Chromosome"/>
</dbReference>
<keyword evidence="1" id="KW-0472">Membrane</keyword>
<name>I4D3T9_DESAJ</name>
<dbReference type="KEGG" id="dai:Desaci_1446"/>
<evidence type="ECO:0000313" key="3">
    <source>
        <dbReference type="Proteomes" id="UP000002892"/>
    </source>
</evidence>
<organism evidence="2 3">
    <name type="scientific">Desulfosporosinus acidiphilus (strain DSM 22704 / JCM 16185 / SJ4)</name>
    <dbReference type="NCBI Taxonomy" id="646529"/>
    <lineage>
        <taxon>Bacteria</taxon>
        <taxon>Bacillati</taxon>
        <taxon>Bacillota</taxon>
        <taxon>Clostridia</taxon>
        <taxon>Eubacteriales</taxon>
        <taxon>Desulfitobacteriaceae</taxon>
        <taxon>Desulfosporosinus</taxon>
    </lineage>
</organism>
<dbReference type="AlphaFoldDB" id="I4D3T9"/>
<feature type="transmembrane region" description="Helical" evidence="1">
    <location>
        <begin position="55"/>
        <end position="79"/>
    </location>
</feature>
<keyword evidence="3" id="KW-1185">Reference proteome</keyword>
<reference evidence="2 3" key="1">
    <citation type="journal article" date="2012" name="J. Bacteriol.">
        <title>Complete genome sequences of Desulfosporosinus orientis DSM765T, Desulfosporosinus youngiae DSM17734T, Desulfosporosinus meridiei DSM13257T, and Desulfosporosinus acidiphilus DSM22704T.</title>
        <authorList>
            <person name="Pester M."/>
            <person name="Brambilla E."/>
            <person name="Alazard D."/>
            <person name="Rattei T."/>
            <person name="Weinmaier T."/>
            <person name="Han J."/>
            <person name="Lucas S."/>
            <person name="Lapidus A."/>
            <person name="Cheng J.F."/>
            <person name="Goodwin L."/>
            <person name="Pitluck S."/>
            <person name="Peters L."/>
            <person name="Ovchinnikova G."/>
            <person name="Teshima H."/>
            <person name="Detter J.C."/>
            <person name="Han C.S."/>
            <person name="Tapia R."/>
            <person name="Land M.L."/>
            <person name="Hauser L."/>
            <person name="Kyrpides N.C."/>
            <person name="Ivanova N.N."/>
            <person name="Pagani I."/>
            <person name="Huntmann M."/>
            <person name="Wei C.L."/>
            <person name="Davenport K.W."/>
            <person name="Daligault H."/>
            <person name="Chain P.S."/>
            <person name="Chen A."/>
            <person name="Mavromatis K."/>
            <person name="Markowitz V."/>
            <person name="Szeto E."/>
            <person name="Mikhailova N."/>
            <person name="Pati A."/>
            <person name="Wagner M."/>
            <person name="Woyke T."/>
            <person name="Ollivier B."/>
            <person name="Klenk H.P."/>
            <person name="Spring S."/>
            <person name="Loy A."/>
        </authorList>
    </citation>
    <scope>NUCLEOTIDE SEQUENCE [LARGE SCALE GENOMIC DNA]</scope>
    <source>
        <strain evidence="3">DSM 22704 / JCM 16185 / SJ4</strain>
    </source>
</reference>
<dbReference type="RefSeq" id="WP_014826470.1">
    <property type="nucleotide sequence ID" value="NC_018068.1"/>
</dbReference>
<sequence length="139" mass="15396">MSIFKRLRDKTKWSLPVIPLMLLANASRVLADGGGALPSTNPFQVKWDSVMNGGVVLSLLPLFNYGLGLYGCWILFHGIRHLLHKSKKLMEGQVSYKEFIPVVAGFCMVLLVLSGAWYHLLVSVLVPLNQAFTTTPTPQ</sequence>
<proteinExistence type="predicted"/>
<evidence type="ECO:0000256" key="1">
    <source>
        <dbReference type="SAM" id="Phobius"/>
    </source>
</evidence>
<dbReference type="OrthoDB" id="1798961at2"/>